<proteinExistence type="predicted"/>
<dbReference type="Pfam" id="PF20242">
    <property type="entry name" value="Emfourin"/>
    <property type="match status" value="1"/>
</dbReference>
<dbReference type="EMBL" id="SOAM01000004">
    <property type="protein sequence ID" value="TDS74872.1"/>
    <property type="molecule type" value="Genomic_DNA"/>
</dbReference>
<keyword evidence="2" id="KW-1185">Reference proteome</keyword>
<sequence>MSVLRVVVTRSGGFAGLTATTEVDDPDEAERITEAVHRAAGSPAGNRRDDFVYEFTIVTTTETEHVELTGAQVPAEVRARLR</sequence>
<reference evidence="1 2" key="1">
    <citation type="submission" date="2019-03" db="EMBL/GenBank/DDBJ databases">
        <title>Genomic Encyclopedia of Archaeal and Bacterial Type Strains, Phase II (KMG-II): from individual species to whole genera.</title>
        <authorList>
            <person name="Goeker M."/>
        </authorList>
    </citation>
    <scope>NUCLEOTIDE SEQUENCE [LARGE SCALE GENOMIC DNA]</scope>
    <source>
        <strain evidence="1 2">DSM 24782</strain>
    </source>
</reference>
<dbReference type="Proteomes" id="UP000295344">
    <property type="component" value="Unassembled WGS sequence"/>
</dbReference>
<dbReference type="InterPro" id="IPR049457">
    <property type="entry name" value="Emfourin"/>
</dbReference>
<organism evidence="1 2">
    <name type="scientific">Amnibacterium kyonggiense</name>
    <dbReference type="NCBI Taxonomy" id="595671"/>
    <lineage>
        <taxon>Bacteria</taxon>
        <taxon>Bacillati</taxon>
        <taxon>Actinomycetota</taxon>
        <taxon>Actinomycetes</taxon>
        <taxon>Micrococcales</taxon>
        <taxon>Microbacteriaceae</taxon>
        <taxon>Amnibacterium</taxon>
    </lineage>
</organism>
<name>A0A4R7FIW2_9MICO</name>
<dbReference type="OrthoDB" id="4947318at2"/>
<accession>A0A4R7FIW2</accession>
<protein>
    <recommendedName>
        <fullName evidence="3">Metalloprotease</fullName>
    </recommendedName>
</protein>
<evidence type="ECO:0008006" key="3">
    <source>
        <dbReference type="Google" id="ProtNLM"/>
    </source>
</evidence>
<dbReference type="AlphaFoldDB" id="A0A4R7FIW2"/>
<dbReference type="RefSeq" id="WP_133767535.1">
    <property type="nucleotide sequence ID" value="NZ_BAAARP010000001.1"/>
</dbReference>
<evidence type="ECO:0000313" key="2">
    <source>
        <dbReference type="Proteomes" id="UP000295344"/>
    </source>
</evidence>
<comment type="caution">
    <text evidence="1">The sequence shown here is derived from an EMBL/GenBank/DDBJ whole genome shotgun (WGS) entry which is preliminary data.</text>
</comment>
<gene>
    <name evidence="1" type="ORF">CLV52_3394</name>
</gene>
<evidence type="ECO:0000313" key="1">
    <source>
        <dbReference type="EMBL" id="TDS74872.1"/>
    </source>
</evidence>